<comment type="caution">
    <text evidence="1">The sequence shown here is derived from an EMBL/GenBank/DDBJ whole genome shotgun (WGS) entry which is preliminary data.</text>
</comment>
<dbReference type="Proteomes" id="UP000031036">
    <property type="component" value="Unassembled WGS sequence"/>
</dbReference>
<accession>A0A0B2UTX8</accession>
<evidence type="ECO:0000313" key="2">
    <source>
        <dbReference type="Proteomes" id="UP000031036"/>
    </source>
</evidence>
<gene>
    <name evidence="1" type="ORF">Tcan_00617</name>
</gene>
<dbReference type="AlphaFoldDB" id="A0A0B2UTX8"/>
<dbReference type="EMBL" id="JPKZ01003246">
    <property type="protein sequence ID" value="KHN72557.1"/>
    <property type="molecule type" value="Genomic_DNA"/>
</dbReference>
<protein>
    <submittedName>
        <fullName evidence="1">Uncharacterized protein</fullName>
    </submittedName>
</protein>
<reference evidence="1 2" key="1">
    <citation type="submission" date="2014-11" db="EMBL/GenBank/DDBJ databases">
        <title>Genetic blueprint of the zoonotic pathogen Toxocara canis.</title>
        <authorList>
            <person name="Zhu X.-Q."/>
            <person name="Korhonen P.K."/>
            <person name="Cai H."/>
            <person name="Young N.D."/>
            <person name="Nejsum P."/>
            <person name="von Samson-Himmelstjerna G."/>
            <person name="Boag P.R."/>
            <person name="Tan P."/>
            <person name="Li Q."/>
            <person name="Min J."/>
            <person name="Yang Y."/>
            <person name="Wang X."/>
            <person name="Fang X."/>
            <person name="Hall R.S."/>
            <person name="Hofmann A."/>
            <person name="Sternberg P.W."/>
            <person name="Jex A.R."/>
            <person name="Gasser R.B."/>
        </authorList>
    </citation>
    <scope>NUCLEOTIDE SEQUENCE [LARGE SCALE GENOMIC DNA]</scope>
    <source>
        <strain evidence="1">PN_DK_2014</strain>
    </source>
</reference>
<feature type="non-terminal residue" evidence="1">
    <location>
        <position position="1"/>
    </location>
</feature>
<organism evidence="1 2">
    <name type="scientific">Toxocara canis</name>
    <name type="common">Canine roundworm</name>
    <dbReference type="NCBI Taxonomy" id="6265"/>
    <lineage>
        <taxon>Eukaryota</taxon>
        <taxon>Metazoa</taxon>
        <taxon>Ecdysozoa</taxon>
        <taxon>Nematoda</taxon>
        <taxon>Chromadorea</taxon>
        <taxon>Rhabditida</taxon>
        <taxon>Spirurina</taxon>
        <taxon>Ascaridomorpha</taxon>
        <taxon>Ascaridoidea</taxon>
        <taxon>Toxocaridae</taxon>
        <taxon>Toxocara</taxon>
    </lineage>
</organism>
<keyword evidence="2" id="KW-1185">Reference proteome</keyword>
<sequence>GLPLKIYVFHIPPNFAFSAGLSHLSATVLNGGPMNSDLACFYSLLRQPCSKAEIEVVKRWKCEHPADFELAFAETNANRPDMRARQRRETLKKEREGIKAENTVFLESFVLFT</sequence>
<feature type="non-terminal residue" evidence="1">
    <location>
        <position position="113"/>
    </location>
</feature>
<name>A0A0B2UTX8_TOXCA</name>
<proteinExistence type="predicted"/>
<evidence type="ECO:0000313" key="1">
    <source>
        <dbReference type="EMBL" id="KHN72557.1"/>
    </source>
</evidence>